<accession>A0A136Q126</accession>
<gene>
    <name evidence="4" type="ORF">HMPREF3293_03020</name>
</gene>
<keyword evidence="2" id="KW-1133">Transmembrane helix</keyword>
<dbReference type="InterPro" id="IPR038765">
    <property type="entry name" value="Papain-like_cys_pep_sf"/>
</dbReference>
<dbReference type="EMBL" id="LSZW01000065">
    <property type="protein sequence ID" value="KXK64365.1"/>
    <property type="molecule type" value="Genomic_DNA"/>
</dbReference>
<dbReference type="RefSeq" id="WP_066523182.1">
    <property type="nucleotide sequence ID" value="NZ_CABMOF010000013.1"/>
</dbReference>
<dbReference type="AlphaFoldDB" id="A0A136Q126"/>
<dbReference type="KEGG" id="cmiu:B1H56_08490"/>
<feature type="transmembrane region" description="Helical" evidence="2">
    <location>
        <begin position="703"/>
        <end position="726"/>
    </location>
</feature>
<dbReference type="Pfam" id="PF11992">
    <property type="entry name" value="TgpA_N"/>
    <property type="match status" value="1"/>
</dbReference>
<sequence length="814" mass="87813">MKGGQQAKWANSAVQIVLLFLGLVSTLALFFGQSGFPEPSFLLFMSAVFAALFSAVFLLFKGRTRAFLLLGIFGAWLLAGVFARGYFSYGMEVASGYIAPYLAQVANLELGAAAPTQEGAQACAAFCLYCVFPYAGFLAWAVVLRRSALFSLLATIPLFAFSYGSLTQPAGVPLALLFVFWVSMILQSRVLRTAKEVKPGFSLLCAALAAGVFCTLFAAFPQETYTASKDAVNLRLDITNTALDFGYSIRGLRGFPAGTPLSSSDGTVSLDTTGSVQFADREVMRVHCDQPESLYLRGYSASVYTGHEWLQPDEQAFAESNAGIKPLQYLGTENLLPADSVTTTVTVEPGRTDSNFLFTPYLLVDITSADPAPSWYGDAYLAADGQASYTFETYNTYGNAFISADSVSNLWHLSMNLPQYRGSMEFEGYTFQYEVFSIGGILYPEKSGVPSAVMEGAQAFLTDVFFMGGTDPDGLLQPQESPDAGYRAYIQSEYTQLPVGLRETLLAWWSDRRSGENLSPEMQPFYEPSGDIPPRYWETAAKLVASEVSKNGAYTANPGPQPINRDFVEYFLTEGKQGYCIHYASATTAMLRALGIPARYVEGYVVGKDSFGEDGWASVSANQAHSWAEIWMPGIGWVPVESTPGGTAAGEVAAASAAPAAVASPSTAPTPSPAGPPETPAPSASSPEDAQTSPQEVVESGRAGFAVLLIAAAFLACVPFICRLMAKRRRARLMDDPDPNRAALGIYAYLDDLRAFGGEISQAAEAIALKAKFSRHAIRPEELAQLRGERQAERAKAANRLTCGKRFRFWLSGL</sequence>
<keyword evidence="5" id="KW-1185">Reference proteome</keyword>
<feature type="transmembrane region" description="Helical" evidence="2">
    <location>
        <begin position="67"/>
        <end position="87"/>
    </location>
</feature>
<keyword evidence="2" id="KW-0812">Transmembrane</keyword>
<evidence type="ECO:0000256" key="1">
    <source>
        <dbReference type="SAM" id="MobiDB-lite"/>
    </source>
</evidence>
<feature type="transmembrane region" description="Helical" evidence="2">
    <location>
        <begin position="170"/>
        <end position="188"/>
    </location>
</feature>
<dbReference type="SMART" id="SM00460">
    <property type="entry name" value="TGc"/>
    <property type="match status" value="1"/>
</dbReference>
<comment type="caution">
    <text evidence="4">The sequence shown here is derived from an EMBL/GenBank/DDBJ whole genome shotgun (WGS) entry which is preliminary data.</text>
</comment>
<reference evidence="4 5" key="1">
    <citation type="submission" date="2016-02" db="EMBL/GenBank/DDBJ databases">
        <authorList>
            <person name="Wen L."/>
            <person name="He K."/>
            <person name="Yang H."/>
        </authorList>
    </citation>
    <scope>NUCLEOTIDE SEQUENCE [LARGE SCALE GENOMIC DNA]</scope>
    <source>
        <strain evidence="4 5">DSM 22607</strain>
    </source>
</reference>
<feature type="transmembrane region" description="Helical" evidence="2">
    <location>
        <begin position="119"/>
        <end position="140"/>
    </location>
</feature>
<evidence type="ECO:0000313" key="5">
    <source>
        <dbReference type="Proteomes" id="UP000070366"/>
    </source>
</evidence>
<feature type="transmembrane region" description="Helical" evidence="2">
    <location>
        <begin position="12"/>
        <end position="34"/>
    </location>
</feature>
<dbReference type="PANTHER" id="PTHR42736:SF1">
    <property type="entry name" value="PROTEIN-GLUTAMINE GAMMA-GLUTAMYLTRANSFERASE"/>
    <property type="match status" value="1"/>
</dbReference>
<dbReference type="Proteomes" id="UP000070366">
    <property type="component" value="Unassembled WGS sequence"/>
</dbReference>
<dbReference type="Pfam" id="PF01841">
    <property type="entry name" value="Transglut_core"/>
    <property type="match status" value="1"/>
</dbReference>
<dbReference type="SUPFAM" id="SSF54001">
    <property type="entry name" value="Cysteine proteinases"/>
    <property type="match status" value="1"/>
</dbReference>
<dbReference type="InterPro" id="IPR052901">
    <property type="entry name" value="Bact_TGase-like"/>
</dbReference>
<proteinExistence type="predicted"/>
<dbReference type="PANTHER" id="PTHR42736">
    <property type="entry name" value="PROTEIN-GLUTAMINE GAMMA-GLUTAMYLTRANSFERASE"/>
    <property type="match status" value="1"/>
</dbReference>
<dbReference type="InterPro" id="IPR021878">
    <property type="entry name" value="TgpA_N"/>
</dbReference>
<feature type="compositionally biased region" description="Pro residues" evidence="1">
    <location>
        <begin position="668"/>
        <end position="680"/>
    </location>
</feature>
<evidence type="ECO:0000256" key="2">
    <source>
        <dbReference type="SAM" id="Phobius"/>
    </source>
</evidence>
<dbReference type="InterPro" id="IPR002931">
    <property type="entry name" value="Transglutaminase-like"/>
</dbReference>
<protein>
    <submittedName>
        <fullName evidence="4">Transglutaminase-like protein</fullName>
    </submittedName>
</protein>
<evidence type="ECO:0000259" key="3">
    <source>
        <dbReference type="SMART" id="SM00460"/>
    </source>
</evidence>
<feature type="transmembrane region" description="Helical" evidence="2">
    <location>
        <begin position="200"/>
        <end position="220"/>
    </location>
</feature>
<dbReference type="STRING" id="626937.HMPREF3293_03020"/>
<evidence type="ECO:0000313" key="4">
    <source>
        <dbReference type="EMBL" id="KXK64365.1"/>
    </source>
</evidence>
<dbReference type="PATRIC" id="fig|626937.4.peg.2969"/>
<dbReference type="OrthoDB" id="9804872at2"/>
<feature type="region of interest" description="Disordered" evidence="1">
    <location>
        <begin position="660"/>
        <end position="697"/>
    </location>
</feature>
<name>A0A136Q126_9FIRM</name>
<organism evidence="4 5">
    <name type="scientific">Christensenella minuta</name>
    <dbReference type="NCBI Taxonomy" id="626937"/>
    <lineage>
        <taxon>Bacteria</taxon>
        <taxon>Bacillati</taxon>
        <taxon>Bacillota</taxon>
        <taxon>Clostridia</taxon>
        <taxon>Christensenellales</taxon>
        <taxon>Christensenellaceae</taxon>
        <taxon>Christensenella</taxon>
    </lineage>
</organism>
<feature type="domain" description="Transglutaminase-like" evidence="3">
    <location>
        <begin position="572"/>
        <end position="644"/>
    </location>
</feature>
<keyword evidence="2" id="KW-0472">Membrane</keyword>
<dbReference type="Gene3D" id="3.10.620.30">
    <property type="match status" value="1"/>
</dbReference>
<feature type="transmembrane region" description="Helical" evidence="2">
    <location>
        <begin position="40"/>
        <end position="60"/>
    </location>
</feature>